<feature type="transmembrane region" description="Helical" evidence="1">
    <location>
        <begin position="73"/>
        <end position="97"/>
    </location>
</feature>
<evidence type="ECO:0000313" key="4">
    <source>
        <dbReference type="Proteomes" id="UP000830542"/>
    </source>
</evidence>
<dbReference type="Proteomes" id="UP001500962">
    <property type="component" value="Unassembled WGS sequence"/>
</dbReference>
<evidence type="ECO:0000256" key="1">
    <source>
        <dbReference type="SAM" id="Phobius"/>
    </source>
</evidence>
<keyword evidence="1" id="KW-0472">Membrane</keyword>
<protein>
    <submittedName>
        <fullName evidence="2">Uncharacterized protein</fullName>
    </submittedName>
</protein>
<dbReference type="GeneID" id="71761848"/>
<dbReference type="RefSeq" id="WP_244698791.1">
    <property type="nucleotide sequence ID" value="NZ_BAAADN010000030.1"/>
</dbReference>
<gene>
    <name evidence="2" type="ORF">GCM10008985_21040</name>
    <name evidence="3" type="ORF">MUK72_08330</name>
</gene>
<dbReference type="AlphaFoldDB" id="A0AAV3SHU0"/>
<keyword evidence="1" id="KW-0812">Transmembrane</keyword>
<organism evidence="2 5">
    <name type="scientific">Halococcus dombrowskii</name>
    <dbReference type="NCBI Taxonomy" id="179637"/>
    <lineage>
        <taxon>Archaea</taxon>
        <taxon>Methanobacteriati</taxon>
        <taxon>Methanobacteriota</taxon>
        <taxon>Stenosarchaea group</taxon>
        <taxon>Halobacteria</taxon>
        <taxon>Halobacteriales</taxon>
        <taxon>Halococcaceae</taxon>
        <taxon>Halococcus</taxon>
    </lineage>
</organism>
<evidence type="ECO:0000313" key="5">
    <source>
        <dbReference type="Proteomes" id="UP001500962"/>
    </source>
</evidence>
<dbReference type="KEGG" id="hdo:MUK72_08330"/>
<accession>A0AAV3SHU0</accession>
<keyword evidence="1" id="KW-1133">Transmembrane helix</keyword>
<evidence type="ECO:0000313" key="3">
    <source>
        <dbReference type="EMBL" id="UOO93977.1"/>
    </source>
</evidence>
<name>A0AAV3SHU0_HALDO</name>
<feature type="transmembrane region" description="Helical" evidence="1">
    <location>
        <begin position="46"/>
        <end position="66"/>
    </location>
</feature>
<feature type="transmembrane region" description="Helical" evidence="1">
    <location>
        <begin position="109"/>
        <end position="131"/>
    </location>
</feature>
<dbReference type="Proteomes" id="UP000830542">
    <property type="component" value="Chromosome"/>
</dbReference>
<reference evidence="3" key="2">
    <citation type="submission" date="2022-04" db="EMBL/GenBank/DDBJ databases">
        <title>Sequencing and genomic assembly of Halococcus dombrowskii.</title>
        <authorList>
            <person name="Lim S.W."/>
            <person name="MacLea K.S."/>
        </authorList>
    </citation>
    <scope>NUCLEOTIDE SEQUENCE</scope>
    <source>
        <strain evidence="3">H4</strain>
    </source>
</reference>
<dbReference type="EMBL" id="CP095005">
    <property type="protein sequence ID" value="UOO93977.1"/>
    <property type="molecule type" value="Genomic_DNA"/>
</dbReference>
<reference evidence="2" key="3">
    <citation type="submission" date="2023-12" db="EMBL/GenBank/DDBJ databases">
        <authorList>
            <person name="Sun Q."/>
            <person name="Inoue M."/>
        </authorList>
    </citation>
    <scope>NUCLEOTIDE SEQUENCE</scope>
    <source>
        <strain evidence="2">JCM 12289</strain>
    </source>
</reference>
<feature type="transmembrane region" description="Helical" evidence="1">
    <location>
        <begin position="21"/>
        <end position="40"/>
    </location>
</feature>
<proteinExistence type="predicted"/>
<keyword evidence="4" id="KW-1185">Reference proteome</keyword>
<reference evidence="2" key="1">
    <citation type="journal article" date="2014" name="Int. J. Syst. Evol. Microbiol.">
        <title>Complete genome sequence of Corynebacterium casei LMG S-19264T (=DSM 44701T), isolated from a smear-ripened cheese.</title>
        <authorList>
            <consortium name="US DOE Joint Genome Institute (JGI-PGF)"/>
            <person name="Walter F."/>
            <person name="Albersmeier A."/>
            <person name="Kalinowski J."/>
            <person name="Ruckert C."/>
        </authorList>
    </citation>
    <scope>NUCLEOTIDE SEQUENCE</scope>
    <source>
        <strain evidence="2">JCM 12289</strain>
    </source>
</reference>
<sequence length="141" mass="14775">MSYVSATVLFGRDRHRTRRTLVLAAAVFLASFVLYASFPIYDGVPFTYLLIIPSIPVLAGAVALISAYRNDGLLVSALVPVMAVLGLELSLGLWLTFDLVPSYDPAGFGFVPVLLAVAFGIGVAVAAVGAGTRRVVTAISS</sequence>
<evidence type="ECO:0000313" key="2">
    <source>
        <dbReference type="EMBL" id="GAA0463989.1"/>
    </source>
</evidence>
<dbReference type="EMBL" id="BAAADN010000030">
    <property type="protein sequence ID" value="GAA0463989.1"/>
    <property type="molecule type" value="Genomic_DNA"/>
</dbReference>